<organism evidence="1 2">
    <name type="scientific">Trichogramma brassicae</name>
    <dbReference type="NCBI Taxonomy" id="86971"/>
    <lineage>
        <taxon>Eukaryota</taxon>
        <taxon>Metazoa</taxon>
        <taxon>Ecdysozoa</taxon>
        <taxon>Arthropoda</taxon>
        <taxon>Hexapoda</taxon>
        <taxon>Insecta</taxon>
        <taxon>Pterygota</taxon>
        <taxon>Neoptera</taxon>
        <taxon>Endopterygota</taxon>
        <taxon>Hymenoptera</taxon>
        <taxon>Apocrita</taxon>
        <taxon>Proctotrupomorpha</taxon>
        <taxon>Chalcidoidea</taxon>
        <taxon>Trichogrammatidae</taxon>
        <taxon>Trichogramma</taxon>
    </lineage>
</organism>
<dbReference type="AlphaFoldDB" id="A0A6H5I6F3"/>
<evidence type="ECO:0000313" key="2">
    <source>
        <dbReference type="Proteomes" id="UP000479190"/>
    </source>
</evidence>
<reference evidence="1 2" key="1">
    <citation type="submission" date="2020-02" db="EMBL/GenBank/DDBJ databases">
        <authorList>
            <person name="Ferguson B K."/>
        </authorList>
    </citation>
    <scope>NUCLEOTIDE SEQUENCE [LARGE SCALE GENOMIC DNA]</scope>
</reference>
<name>A0A6H5I6F3_9HYME</name>
<sequence length="56" mass="6235">MFFAERFTITTAELAELGRTCRDRLAMSILFVRYDALYFAGDAESGGHDSRATDPA</sequence>
<evidence type="ECO:0000313" key="1">
    <source>
        <dbReference type="EMBL" id="CAB0030591.1"/>
    </source>
</evidence>
<gene>
    <name evidence="1" type="ORF">TBRA_LOCUS2589</name>
</gene>
<protein>
    <submittedName>
        <fullName evidence="1">Uncharacterized protein</fullName>
    </submittedName>
</protein>
<accession>A0A6H5I6F3</accession>
<dbReference type="Proteomes" id="UP000479190">
    <property type="component" value="Unassembled WGS sequence"/>
</dbReference>
<proteinExistence type="predicted"/>
<dbReference type="EMBL" id="CADCXV010000502">
    <property type="protein sequence ID" value="CAB0030591.1"/>
    <property type="molecule type" value="Genomic_DNA"/>
</dbReference>
<keyword evidence="2" id="KW-1185">Reference proteome</keyword>